<dbReference type="GO" id="GO:0006417">
    <property type="term" value="P:regulation of translation"/>
    <property type="evidence" value="ECO:0007669"/>
    <property type="project" value="TreeGrafter"/>
</dbReference>
<evidence type="ECO:0000256" key="9">
    <source>
        <dbReference type="SAM" id="MobiDB-lite"/>
    </source>
</evidence>
<reference evidence="11" key="1">
    <citation type="submission" date="2016-03" db="EMBL/GenBank/DDBJ databases">
        <title>Gut transcriptome analysis on engorged females of Ornithodoros mimon (Acari: Argasidae) and phylogenetic inferences of soft ticks.</title>
        <authorList>
            <person name="Landulfo G.A."/>
            <person name="Giovanni D."/>
            <person name="Carvalho E."/>
            <person name="Junqueira-de-Azevedo I."/>
            <person name="Patane J."/>
            <person name="Mendoca R."/>
            <person name="Barros-Battesti D."/>
        </authorList>
    </citation>
    <scope>NUCLEOTIDE SEQUENCE</scope>
    <source>
        <strain evidence="11">Females</strain>
        <tissue evidence="11">Gut</tissue>
    </source>
</reference>
<feature type="compositionally biased region" description="Gly residues" evidence="9">
    <location>
        <begin position="344"/>
        <end position="355"/>
    </location>
</feature>
<feature type="domain" description="RRM" evidence="10">
    <location>
        <begin position="72"/>
        <end position="154"/>
    </location>
</feature>
<evidence type="ECO:0000259" key="10">
    <source>
        <dbReference type="PROSITE" id="PS50102"/>
    </source>
</evidence>
<evidence type="ECO:0000256" key="6">
    <source>
        <dbReference type="ARBA" id="ARBA00022884"/>
    </source>
</evidence>
<name>A0A147BB32_9ACAR</name>
<dbReference type="InterPro" id="IPR035979">
    <property type="entry name" value="RBD_domain_sf"/>
</dbReference>
<keyword evidence="6 8" id="KW-0694">RNA-binding</keyword>
<evidence type="ECO:0000256" key="8">
    <source>
        <dbReference type="PROSITE-ProRule" id="PRU00176"/>
    </source>
</evidence>
<sequence>VGSVAVEIEIMADGDQGNYGEGEFSTDAQYGEYNEGQFGDNQYQQDGSGAGAVNDGTQNGSAEATKGNEDEGKLFVGGISWDTENKDLREYFSKFGTVADVNIKTDPTTGKSRGFGFVTFTSKDALAAVLKESPHTVKGKQIDPKPAKARPGIKKIFVGGLEAEMPEADIKAYFEKFGPVESVELPFDKAKNQRRQFAFVTFEREDSVELVCREPKQKIGNKECDIKKATPKPDPRSMRGGNGGWGAFPAGGRGAGRGGRGGRGGQGWGGGYGGGQGGYGGYGQGGYGGGGYGNYEYGGGYGGGGYGGGYDYSGGWNYGGGGGGQGGYGSGYGQQSNFGKARRGGAGNGGGGSGGYHPYNR</sequence>
<feature type="region of interest" description="Disordered" evidence="9">
    <location>
        <begin position="15"/>
        <end position="68"/>
    </location>
</feature>
<organism evidence="11">
    <name type="scientific">Alectorobius mimon</name>
    <dbReference type="NCBI Taxonomy" id="360319"/>
    <lineage>
        <taxon>Eukaryota</taxon>
        <taxon>Metazoa</taxon>
        <taxon>Ecdysozoa</taxon>
        <taxon>Arthropoda</taxon>
        <taxon>Chelicerata</taxon>
        <taxon>Arachnida</taxon>
        <taxon>Acari</taxon>
        <taxon>Parasitiformes</taxon>
        <taxon>Ixodida</taxon>
        <taxon>Ixodoidea</taxon>
        <taxon>Argasidae</taxon>
        <taxon>Ornithodorinae</taxon>
        <taxon>Alectorobius</taxon>
    </lineage>
</organism>
<dbReference type="SMART" id="SM00360">
    <property type="entry name" value="RRM"/>
    <property type="match status" value="2"/>
</dbReference>
<dbReference type="InterPro" id="IPR000504">
    <property type="entry name" value="RRM_dom"/>
</dbReference>
<comment type="subcellular location">
    <subcellularLocation>
        <location evidence="2">Cytoplasm</location>
    </subcellularLocation>
    <subcellularLocation>
        <location evidence="1">Nucleus</location>
    </subcellularLocation>
</comment>
<feature type="domain" description="RRM" evidence="10">
    <location>
        <begin position="154"/>
        <end position="231"/>
    </location>
</feature>
<dbReference type="FunFam" id="3.30.70.330:FF:000030">
    <property type="entry name" value="Heterogeneous nuclear ribonucleoprotein d0 isoform"/>
    <property type="match status" value="1"/>
</dbReference>
<dbReference type="Gene3D" id="3.30.70.330">
    <property type="match status" value="2"/>
</dbReference>
<protein>
    <submittedName>
        <fullName evidence="11">Rna binding protein</fullName>
    </submittedName>
</protein>
<dbReference type="SUPFAM" id="SSF54928">
    <property type="entry name" value="RNA-binding domain, RBD"/>
    <property type="match status" value="2"/>
</dbReference>
<keyword evidence="4" id="KW-0963">Cytoplasm</keyword>
<dbReference type="AlphaFoldDB" id="A0A147BB32"/>
<evidence type="ECO:0000256" key="5">
    <source>
        <dbReference type="ARBA" id="ARBA00022737"/>
    </source>
</evidence>
<dbReference type="PROSITE" id="PS50102">
    <property type="entry name" value="RRM"/>
    <property type="match status" value="2"/>
</dbReference>
<evidence type="ECO:0000256" key="4">
    <source>
        <dbReference type="ARBA" id="ARBA00022490"/>
    </source>
</evidence>
<feature type="non-terminal residue" evidence="11">
    <location>
        <position position="1"/>
    </location>
</feature>
<evidence type="ECO:0000256" key="2">
    <source>
        <dbReference type="ARBA" id="ARBA00004496"/>
    </source>
</evidence>
<proteinExistence type="predicted"/>
<evidence type="ECO:0000313" key="11">
    <source>
        <dbReference type="EMBL" id="JAR87692.1"/>
    </source>
</evidence>
<accession>A0A147BB32</accession>
<keyword evidence="5" id="KW-0677">Repeat</keyword>
<dbReference type="GO" id="GO:0005737">
    <property type="term" value="C:cytoplasm"/>
    <property type="evidence" value="ECO:0007669"/>
    <property type="project" value="UniProtKB-SubCell"/>
</dbReference>
<evidence type="ECO:0000256" key="3">
    <source>
        <dbReference type="ARBA" id="ARBA00022481"/>
    </source>
</evidence>
<evidence type="ECO:0000256" key="1">
    <source>
        <dbReference type="ARBA" id="ARBA00004123"/>
    </source>
</evidence>
<evidence type="ECO:0000256" key="7">
    <source>
        <dbReference type="ARBA" id="ARBA00023242"/>
    </source>
</evidence>
<keyword evidence="7" id="KW-0539">Nucleus</keyword>
<dbReference type="GO" id="GO:0003729">
    <property type="term" value="F:mRNA binding"/>
    <property type="evidence" value="ECO:0007669"/>
    <property type="project" value="TreeGrafter"/>
</dbReference>
<feature type="region of interest" description="Disordered" evidence="9">
    <location>
        <begin position="329"/>
        <end position="361"/>
    </location>
</feature>
<dbReference type="EMBL" id="GEIB01000045">
    <property type="protein sequence ID" value="JAR87692.1"/>
    <property type="molecule type" value="Transcribed_RNA"/>
</dbReference>
<dbReference type="PANTHER" id="PTHR48032:SF18">
    <property type="entry name" value="RRM DOMAIN-CONTAINING PROTEIN"/>
    <property type="match status" value="1"/>
</dbReference>
<dbReference type="Pfam" id="PF00076">
    <property type="entry name" value="RRM_1"/>
    <property type="match status" value="2"/>
</dbReference>
<keyword evidence="3" id="KW-0488">Methylation</keyword>
<dbReference type="InterPro" id="IPR012677">
    <property type="entry name" value="Nucleotide-bd_a/b_plait_sf"/>
</dbReference>
<dbReference type="PANTHER" id="PTHR48032">
    <property type="entry name" value="RNA-BINDING PROTEIN MUSASHI HOMOLOG RBP6"/>
    <property type="match status" value="1"/>
</dbReference>
<dbReference type="CDD" id="cd12325">
    <property type="entry name" value="RRM1_hnRNPA_hnRNPD_like"/>
    <property type="match status" value="1"/>
</dbReference>
<dbReference type="GO" id="GO:0005634">
    <property type="term" value="C:nucleus"/>
    <property type="evidence" value="ECO:0007669"/>
    <property type="project" value="UniProtKB-SubCell"/>
</dbReference>